<keyword evidence="1 7" id="KW-0028">Amino-acid biosynthesis</keyword>
<comment type="function">
    <text evidence="7">Catalyzes the specific phosphorylation of the 3-hydroxyl group of shikimic acid using ATP as a cosubstrate.</text>
</comment>
<dbReference type="GO" id="GO:0004765">
    <property type="term" value="F:shikimate kinase activity"/>
    <property type="evidence" value="ECO:0007669"/>
    <property type="project" value="UniProtKB-UniRule"/>
</dbReference>
<dbReference type="EMBL" id="FORR01000002">
    <property type="protein sequence ID" value="SFI78833.1"/>
    <property type="molecule type" value="Genomic_DNA"/>
</dbReference>
<dbReference type="InterPro" id="IPR031322">
    <property type="entry name" value="Shikimate/glucono_kinase"/>
</dbReference>
<feature type="binding site" evidence="7">
    <location>
        <position position="43"/>
    </location>
    <ligand>
        <name>substrate</name>
    </ligand>
</feature>
<protein>
    <recommendedName>
        <fullName evidence="7">Shikimate kinase</fullName>
        <shortName evidence="7">SK</shortName>
        <ecNumber evidence="7">2.7.1.71</ecNumber>
    </recommendedName>
</protein>
<organism evidence="8 9">
    <name type="scientific">Thermoflavimicrobium dichotomicum</name>
    <dbReference type="NCBI Taxonomy" id="46223"/>
    <lineage>
        <taxon>Bacteria</taxon>
        <taxon>Bacillati</taxon>
        <taxon>Bacillota</taxon>
        <taxon>Bacilli</taxon>
        <taxon>Bacillales</taxon>
        <taxon>Thermoactinomycetaceae</taxon>
        <taxon>Thermoflavimicrobium</taxon>
    </lineage>
</organism>
<keyword evidence="9" id="KW-1185">Reference proteome</keyword>
<keyword evidence="3 7" id="KW-0547">Nucleotide-binding</keyword>
<dbReference type="RefSeq" id="WP_093228284.1">
    <property type="nucleotide sequence ID" value="NZ_FORR01000002.1"/>
</dbReference>
<feature type="binding site" evidence="7">
    <location>
        <begin position="21"/>
        <end position="26"/>
    </location>
    <ligand>
        <name>ATP</name>
        <dbReference type="ChEBI" id="CHEBI:30616"/>
    </ligand>
</feature>
<evidence type="ECO:0000256" key="1">
    <source>
        <dbReference type="ARBA" id="ARBA00022605"/>
    </source>
</evidence>
<dbReference type="CDD" id="cd00464">
    <property type="entry name" value="SK"/>
    <property type="match status" value="1"/>
</dbReference>
<dbReference type="PRINTS" id="PR01100">
    <property type="entry name" value="SHIKIMTKNASE"/>
</dbReference>
<accession>A0A1I3L266</accession>
<evidence type="ECO:0000313" key="9">
    <source>
        <dbReference type="Proteomes" id="UP000199545"/>
    </source>
</evidence>
<gene>
    <name evidence="7" type="primary">aroK</name>
    <name evidence="8" type="ORF">SAMN05421852_10210</name>
</gene>
<evidence type="ECO:0000256" key="6">
    <source>
        <dbReference type="ARBA" id="ARBA00023141"/>
    </source>
</evidence>
<dbReference type="GO" id="GO:0008652">
    <property type="term" value="P:amino acid biosynthetic process"/>
    <property type="evidence" value="ECO:0007669"/>
    <property type="project" value="UniProtKB-KW"/>
</dbReference>
<dbReference type="PANTHER" id="PTHR21087:SF16">
    <property type="entry name" value="SHIKIMATE KINASE 1, CHLOROPLASTIC"/>
    <property type="match status" value="1"/>
</dbReference>
<dbReference type="GO" id="GO:0000287">
    <property type="term" value="F:magnesium ion binding"/>
    <property type="evidence" value="ECO:0007669"/>
    <property type="project" value="UniProtKB-UniRule"/>
</dbReference>
<dbReference type="AlphaFoldDB" id="A0A1I3L266"/>
<dbReference type="Pfam" id="PF01202">
    <property type="entry name" value="SKI"/>
    <property type="match status" value="1"/>
</dbReference>
<evidence type="ECO:0000313" key="8">
    <source>
        <dbReference type="EMBL" id="SFI78833.1"/>
    </source>
</evidence>
<feature type="binding site" evidence="7">
    <location>
        <position position="129"/>
    </location>
    <ligand>
        <name>ATP</name>
        <dbReference type="ChEBI" id="CHEBI:30616"/>
    </ligand>
</feature>
<comment type="subcellular location">
    <subcellularLocation>
        <location evidence="7">Cytoplasm</location>
    </subcellularLocation>
</comment>
<evidence type="ECO:0000256" key="4">
    <source>
        <dbReference type="ARBA" id="ARBA00022777"/>
    </source>
</evidence>
<keyword evidence="7" id="KW-0963">Cytoplasm</keyword>
<evidence type="ECO:0000256" key="3">
    <source>
        <dbReference type="ARBA" id="ARBA00022741"/>
    </source>
</evidence>
<dbReference type="GO" id="GO:0005524">
    <property type="term" value="F:ATP binding"/>
    <property type="evidence" value="ECO:0007669"/>
    <property type="project" value="UniProtKB-UniRule"/>
</dbReference>
<comment type="pathway">
    <text evidence="7">Metabolic intermediate biosynthesis; chorismate biosynthesis; chorismate from D-erythrose 4-phosphate and phosphoenolpyruvate: step 5/7.</text>
</comment>
<comment type="subunit">
    <text evidence="7">Monomer.</text>
</comment>
<keyword evidence="4 7" id="KW-0418">Kinase</keyword>
<dbReference type="SUPFAM" id="SSF52540">
    <property type="entry name" value="P-loop containing nucleoside triphosphate hydrolases"/>
    <property type="match status" value="1"/>
</dbReference>
<reference evidence="8 9" key="1">
    <citation type="submission" date="2016-10" db="EMBL/GenBank/DDBJ databases">
        <authorList>
            <person name="de Groot N.N."/>
        </authorList>
    </citation>
    <scope>NUCLEOTIDE SEQUENCE [LARGE SCALE GENOMIC DNA]</scope>
    <source>
        <strain evidence="8 9">DSM 44778</strain>
    </source>
</reference>
<dbReference type="GO" id="GO:0005829">
    <property type="term" value="C:cytosol"/>
    <property type="evidence" value="ECO:0007669"/>
    <property type="project" value="TreeGrafter"/>
</dbReference>
<comment type="catalytic activity">
    <reaction evidence="7">
        <text>shikimate + ATP = 3-phosphoshikimate + ADP + H(+)</text>
        <dbReference type="Rhea" id="RHEA:13121"/>
        <dbReference type="ChEBI" id="CHEBI:15378"/>
        <dbReference type="ChEBI" id="CHEBI:30616"/>
        <dbReference type="ChEBI" id="CHEBI:36208"/>
        <dbReference type="ChEBI" id="CHEBI:145989"/>
        <dbReference type="ChEBI" id="CHEBI:456216"/>
        <dbReference type="EC" id="2.7.1.71"/>
    </reaction>
</comment>
<keyword evidence="5 7" id="KW-0067">ATP-binding</keyword>
<evidence type="ECO:0000256" key="2">
    <source>
        <dbReference type="ARBA" id="ARBA00022679"/>
    </source>
</evidence>
<feature type="binding site" evidence="7">
    <location>
        <position position="67"/>
    </location>
    <ligand>
        <name>substrate</name>
    </ligand>
</feature>
<dbReference type="UniPathway" id="UPA00053">
    <property type="reaction ID" value="UER00088"/>
</dbReference>
<dbReference type="STRING" id="46223.SAMN05421852_10210"/>
<keyword evidence="6 7" id="KW-0057">Aromatic amino acid biosynthesis</keyword>
<dbReference type="InterPro" id="IPR000623">
    <property type="entry name" value="Shikimate_kinase/TSH1"/>
</dbReference>
<evidence type="ECO:0000256" key="5">
    <source>
        <dbReference type="ARBA" id="ARBA00022840"/>
    </source>
</evidence>
<comment type="cofactor">
    <cofactor evidence="7">
        <name>Mg(2+)</name>
        <dbReference type="ChEBI" id="CHEBI:18420"/>
    </cofactor>
    <text evidence="7">Binds 1 Mg(2+) ion per subunit.</text>
</comment>
<dbReference type="Gene3D" id="3.40.50.300">
    <property type="entry name" value="P-loop containing nucleotide triphosphate hydrolases"/>
    <property type="match status" value="1"/>
</dbReference>
<dbReference type="OrthoDB" id="9800332at2"/>
<feature type="binding site" evidence="7">
    <location>
        <position position="25"/>
    </location>
    <ligand>
        <name>Mg(2+)</name>
        <dbReference type="ChEBI" id="CHEBI:18420"/>
    </ligand>
</feature>
<keyword evidence="7" id="KW-0460">Magnesium</keyword>
<comment type="similarity">
    <text evidence="7">Belongs to the shikimate kinase family.</text>
</comment>
<dbReference type="GO" id="GO:0009073">
    <property type="term" value="P:aromatic amino acid family biosynthetic process"/>
    <property type="evidence" value="ECO:0007669"/>
    <property type="project" value="UniProtKB-KW"/>
</dbReference>
<dbReference type="InterPro" id="IPR027417">
    <property type="entry name" value="P-loop_NTPase"/>
</dbReference>
<comment type="caution">
    <text evidence="7">Lacks conserved residue(s) required for the propagation of feature annotation.</text>
</comment>
<dbReference type="GO" id="GO:0009423">
    <property type="term" value="P:chorismate biosynthetic process"/>
    <property type="evidence" value="ECO:0007669"/>
    <property type="project" value="UniProtKB-UniRule"/>
</dbReference>
<feature type="binding site" evidence="7">
    <location>
        <position position="147"/>
    </location>
    <ligand>
        <name>substrate</name>
    </ligand>
</feature>
<proteinExistence type="inferred from homology"/>
<dbReference type="EC" id="2.7.1.71" evidence="7"/>
<dbReference type="HAMAP" id="MF_00109">
    <property type="entry name" value="Shikimate_kinase"/>
    <property type="match status" value="1"/>
</dbReference>
<name>A0A1I3L266_9BACL</name>
<feature type="binding site" evidence="7">
    <location>
        <position position="90"/>
    </location>
    <ligand>
        <name>substrate</name>
    </ligand>
</feature>
<evidence type="ECO:0000256" key="7">
    <source>
        <dbReference type="HAMAP-Rule" id="MF_00109"/>
    </source>
</evidence>
<dbReference type="PANTHER" id="PTHR21087">
    <property type="entry name" value="SHIKIMATE KINASE"/>
    <property type="match status" value="1"/>
</dbReference>
<keyword evidence="2 7" id="KW-0808">Transferase</keyword>
<keyword evidence="7" id="KW-0479">Metal-binding</keyword>
<sequence length="192" mass="22262">MMNHTEIPIREKNIVLIGFMGVGKTTIGRLVAKKLYRDFIDIDEEIEKTYNMPVTQIFKELGEKKFRQMEREIITKICSNTRLKIIALGGGAYLQEEVRKVCLSKCIVYFLDLSWDSWKERLPLIINSRPVLQNKTLDEIEALFFKRRAAYSLHNSKVSTNDLDPETAANYIVDSLITAWDLYQPLSIVNNE</sequence>
<dbReference type="Proteomes" id="UP000199545">
    <property type="component" value="Unassembled WGS sequence"/>
</dbReference>